<name>A0AAW0S3U4_9HYPO</name>
<keyword evidence="2" id="KW-1185">Reference proteome</keyword>
<dbReference type="EMBL" id="JAAHCF010000054">
    <property type="protein sequence ID" value="KAK8149294.1"/>
    <property type="molecule type" value="Genomic_DNA"/>
</dbReference>
<proteinExistence type="predicted"/>
<organism evidence="1 2">
    <name type="scientific">Beauveria asiatica</name>
    <dbReference type="NCBI Taxonomy" id="1069075"/>
    <lineage>
        <taxon>Eukaryota</taxon>
        <taxon>Fungi</taxon>
        <taxon>Dikarya</taxon>
        <taxon>Ascomycota</taxon>
        <taxon>Pezizomycotina</taxon>
        <taxon>Sordariomycetes</taxon>
        <taxon>Hypocreomycetidae</taxon>
        <taxon>Hypocreales</taxon>
        <taxon>Cordycipitaceae</taxon>
        <taxon>Beauveria</taxon>
    </lineage>
</organism>
<gene>
    <name evidence="1" type="ORF">G3M48_007543</name>
</gene>
<evidence type="ECO:0000313" key="1">
    <source>
        <dbReference type="EMBL" id="KAK8149294.1"/>
    </source>
</evidence>
<dbReference type="AlphaFoldDB" id="A0AAW0S3U4"/>
<sequence>MPSDRHDNDKTDVADMNIFPTRADIFSDVVEFLPSTDPEQPHFLTDKSQRHIDTLFRLLRQDTFGELNFGNLRANRYPKAVISFISFSGRRGLERSMKAARSI</sequence>
<reference evidence="1 2" key="1">
    <citation type="submission" date="2020-02" db="EMBL/GenBank/DDBJ databases">
        <title>Comparative genomics of the hypocrealean fungal genus Beauvera.</title>
        <authorList>
            <person name="Showalter D.N."/>
            <person name="Bushley K.E."/>
            <person name="Rehner S.A."/>
        </authorList>
    </citation>
    <scope>NUCLEOTIDE SEQUENCE [LARGE SCALE GENOMIC DNA]</scope>
    <source>
        <strain evidence="1 2">ARSEF4384</strain>
    </source>
</reference>
<comment type="caution">
    <text evidence="1">The sequence shown here is derived from an EMBL/GenBank/DDBJ whole genome shotgun (WGS) entry which is preliminary data.</text>
</comment>
<protein>
    <submittedName>
        <fullName evidence="1">Uncharacterized protein</fullName>
    </submittedName>
</protein>
<accession>A0AAW0S3U4</accession>
<evidence type="ECO:0000313" key="2">
    <source>
        <dbReference type="Proteomes" id="UP001397290"/>
    </source>
</evidence>
<dbReference type="Proteomes" id="UP001397290">
    <property type="component" value="Unassembled WGS sequence"/>
</dbReference>